<keyword evidence="5" id="KW-0819">tRNA processing</keyword>
<evidence type="ECO:0000256" key="1">
    <source>
        <dbReference type="ARBA" id="ARBA00004496"/>
    </source>
</evidence>
<gene>
    <name evidence="11" type="primary">tsaE</name>
    <name evidence="11" type="ORF">KDU71_02135</name>
</gene>
<keyword evidence="8" id="KW-0067">ATP-binding</keyword>
<dbReference type="PANTHER" id="PTHR33540:SF2">
    <property type="entry name" value="TRNA THREONYLCARBAMOYLADENOSINE BIOSYNTHESIS PROTEIN TSAE"/>
    <property type="match status" value="1"/>
</dbReference>
<dbReference type="GO" id="GO:0005737">
    <property type="term" value="C:cytoplasm"/>
    <property type="evidence" value="ECO:0007669"/>
    <property type="project" value="UniProtKB-SubCell"/>
</dbReference>
<dbReference type="Gene3D" id="3.40.50.300">
    <property type="entry name" value="P-loop containing nucleotide triphosphate hydrolases"/>
    <property type="match status" value="1"/>
</dbReference>
<keyword evidence="7" id="KW-0547">Nucleotide-binding</keyword>
<reference evidence="11" key="2">
    <citation type="submission" date="2021-04" db="EMBL/GenBank/DDBJ databases">
        <authorList>
            <person name="Zhang T."/>
            <person name="Zhang Y."/>
            <person name="Lu D."/>
            <person name="Zuo D."/>
            <person name="Du Z."/>
        </authorList>
    </citation>
    <scope>NUCLEOTIDE SEQUENCE</scope>
    <source>
        <strain evidence="11">JR1</strain>
    </source>
</reference>
<evidence type="ECO:0000313" key="12">
    <source>
        <dbReference type="Proteomes" id="UP000679220"/>
    </source>
</evidence>
<dbReference type="InterPro" id="IPR027417">
    <property type="entry name" value="P-loop_NTPase"/>
</dbReference>
<evidence type="ECO:0000256" key="7">
    <source>
        <dbReference type="ARBA" id="ARBA00022741"/>
    </source>
</evidence>
<name>A0A941IX67_9BACT</name>
<keyword evidence="12" id="KW-1185">Reference proteome</keyword>
<evidence type="ECO:0000313" key="11">
    <source>
        <dbReference type="EMBL" id="MBR8534342.1"/>
    </source>
</evidence>
<dbReference type="Pfam" id="PF02367">
    <property type="entry name" value="TsaE"/>
    <property type="match status" value="1"/>
</dbReference>
<keyword evidence="4" id="KW-0963">Cytoplasm</keyword>
<dbReference type="Proteomes" id="UP000679220">
    <property type="component" value="Unassembled WGS sequence"/>
</dbReference>
<keyword evidence="9" id="KW-0460">Magnesium</keyword>
<dbReference type="NCBIfam" id="TIGR00150">
    <property type="entry name" value="T6A_YjeE"/>
    <property type="match status" value="1"/>
</dbReference>
<evidence type="ECO:0000256" key="6">
    <source>
        <dbReference type="ARBA" id="ARBA00022723"/>
    </source>
</evidence>
<dbReference type="EMBL" id="JAGTAR010000002">
    <property type="protein sequence ID" value="MBR8534342.1"/>
    <property type="molecule type" value="Genomic_DNA"/>
</dbReference>
<evidence type="ECO:0000256" key="9">
    <source>
        <dbReference type="ARBA" id="ARBA00022842"/>
    </source>
</evidence>
<dbReference type="GO" id="GO:0005524">
    <property type="term" value="F:ATP binding"/>
    <property type="evidence" value="ECO:0007669"/>
    <property type="project" value="UniProtKB-KW"/>
</dbReference>
<organism evidence="11 12">
    <name type="scientific">Carboxylicivirga sediminis</name>
    <dbReference type="NCBI Taxonomy" id="2006564"/>
    <lineage>
        <taxon>Bacteria</taxon>
        <taxon>Pseudomonadati</taxon>
        <taxon>Bacteroidota</taxon>
        <taxon>Bacteroidia</taxon>
        <taxon>Marinilabiliales</taxon>
        <taxon>Marinilabiliaceae</taxon>
        <taxon>Carboxylicivirga</taxon>
    </lineage>
</organism>
<keyword evidence="6" id="KW-0479">Metal-binding</keyword>
<comment type="caution">
    <text evidence="11">The sequence shown here is derived from an EMBL/GenBank/DDBJ whole genome shotgun (WGS) entry which is preliminary data.</text>
</comment>
<accession>A0A941IX67</accession>
<evidence type="ECO:0000256" key="8">
    <source>
        <dbReference type="ARBA" id="ARBA00022840"/>
    </source>
</evidence>
<dbReference type="PANTHER" id="PTHR33540">
    <property type="entry name" value="TRNA THREONYLCARBAMOYLADENOSINE BIOSYNTHESIS PROTEIN TSAE"/>
    <property type="match status" value="1"/>
</dbReference>
<dbReference type="AlphaFoldDB" id="A0A941IX67"/>
<comment type="similarity">
    <text evidence="2">Belongs to the TsaE family.</text>
</comment>
<evidence type="ECO:0000256" key="10">
    <source>
        <dbReference type="ARBA" id="ARBA00032441"/>
    </source>
</evidence>
<dbReference type="InterPro" id="IPR003442">
    <property type="entry name" value="T6A_TsaE"/>
</dbReference>
<proteinExistence type="inferred from homology"/>
<comment type="subcellular location">
    <subcellularLocation>
        <location evidence="1">Cytoplasm</location>
    </subcellularLocation>
</comment>
<protein>
    <recommendedName>
        <fullName evidence="3">tRNA threonylcarbamoyladenosine biosynthesis protein TsaE</fullName>
    </recommendedName>
    <alternativeName>
        <fullName evidence="10">t(6)A37 threonylcarbamoyladenosine biosynthesis protein TsaE</fullName>
    </alternativeName>
</protein>
<evidence type="ECO:0000256" key="4">
    <source>
        <dbReference type="ARBA" id="ARBA00022490"/>
    </source>
</evidence>
<sequence>MDTFYIDSLDTINAVAAEFLSNYKSERVLAFYGSMGVGKTTFIKALCEVLNVEDTVNSPSFAIVNEYHTLQDDVVYHFDFYRLKEEEEAYDMGYEDYLYSGHYSMIEWPEKIASLLPEGRLEVTLEEMTDGRRKISVQKV</sequence>
<evidence type="ECO:0000256" key="2">
    <source>
        <dbReference type="ARBA" id="ARBA00007599"/>
    </source>
</evidence>
<dbReference type="GO" id="GO:0002949">
    <property type="term" value="P:tRNA threonylcarbamoyladenosine modification"/>
    <property type="evidence" value="ECO:0007669"/>
    <property type="project" value="InterPro"/>
</dbReference>
<reference evidence="11" key="1">
    <citation type="journal article" date="2018" name="Int. J. Syst. Evol. Microbiol.">
        <title>Carboxylicivirga sediminis sp. nov., isolated from coastal sediment.</title>
        <authorList>
            <person name="Wang F.Q."/>
            <person name="Ren L.H."/>
            <person name="Zou R.J."/>
            <person name="Sun Y.Z."/>
            <person name="Liu X.J."/>
            <person name="Jiang F."/>
            <person name="Liu L.J."/>
        </authorList>
    </citation>
    <scope>NUCLEOTIDE SEQUENCE</scope>
    <source>
        <strain evidence="11">JR1</strain>
    </source>
</reference>
<dbReference type="GO" id="GO:0046872">
    <property type="term" value="F:metal ion binding"/>
    <property type="evidence" value="ECO:0007669"/>
    <property type="project" value="UniProtKB-KW"/>
</dbReference>
<dbReference type="RefSeq" id="WP_212188248.1">
    <property type="nucleotide sequence ID" value="NZ_JAGTAR010000002.1"/>
</dbReference>
<evidence type="ECO:0000256" key="5">
    <source>
        <dbReference type="ARBA" id="ARBA00022694"/>
    </source>
</evidence>
<dbReference type="SUPFAM" id="SSF52540">
    <property type="entry name" value="P-loop containing nucleoside triphosphate hydrolases"/>
    <property type="match status" value="1"/>
</dbReference>
<evidence type="ECO:0000256" key="3">
    <source>
        <dbReference type="ARBA" id="ARBA00019010"/>
    </source>
</evidence>